<dbReference type="GO" id="GO:0016050">
    <property type="term" value="P:vesicle organization"/>
    <property type="evidence" value="ECO:0007669"/>
    <property type="project" value="UniProtKB-ARBA"/>
</dbReference>
<dbReference type="EMBL" id="JAWJWE010000004">
    <property type="protein sequence ID" value="KAK6636600.1"/>
    <property type="molecule type" value="Genomic_DNA"/>
</dbReference>
<reference evidence="9 10" key="1">
    <citation type="submission" date="2023-10" db="EMBL/GenBank/DDBJ databases">
        <title>Genomes of two closely related lineages of the louse Polyplax serrata with different host specificities.</title>
        <authorList>
            <person name="Martinu J."/>
            <person name="Tarabai H."/>
            <person name="Stefka J."/>
            <person name="Hypsa V."/>
        </authorList>
    </citation>
    <scope>NUCLEOTIDE SEQUENCE [LARGE SCALE GENOMIC DNA]</scope>
    <source>
        <strain evidence="9">HR10_N</strain>
    </source>
</reference>
<comment type="subcellular location">
    <subcellularLocation>
        <location evidence="6">Cytoplasmic vesicle membrane</location>
        <topology evidence="6">Peripheral membrane protein</topology>
        <orientation evidence="6">Cytoplasmic side</orientation>
    </subcellularLocation>
    <subcellularLocation>
        <location evidence="6">Membrane</location>
        <location evidence="6">Coated pit</location>
        <topology evidence="6">Peripheral membrane protein</topology>
        <orientation evidence="6">Cytoplasmic side</orientation>
    </subcellularLocation>
</comment>
<organism evidence="9 10">
    <name type="scientific">Polyplax serrata</name>
    <name type="common">Common mouse louse</name>
    <dbReference type="NCBI Taxonomy" id="468196"/>
    <lineage>
        <taxon>Eukaryota</taxon>
        <taxon>Metazoa</taxon>
        <taxon>Ecdysozoa</taxon>
        <taxon>Arthropoda</taxon>
        <taxon>Hexapoda</taxon>
        <taxon>Insecta</taxon>
        <taxon>Pterygota</taxon>
        <taxon>Neoptera</taxon>
        <taxon>Paraneoptera</taxon>
        <taxon>Psocodea</taxon>
        <taxon>Troctomorpha</taxon>
        <taxon>Phthiraptera</taxon>
        <taxon>Anoplura</taxon>
        <taxon>Polyplacidae</taxon>
        <taxon>Polyplax</taxon>
    </lineage>
</organism>
<dbReference type="FunFam" id="1.25.40.10:FF:000001">
    <property type="entry name" value="Clathrin heavy chain"/>
    <property type="match status" value="1"/>
</dbReference>
<comment type="function">
    <text evidence="6">Clathrin is the major protein of the polyhedral coat of coated pits and vesicles.</text>
</comment>
<feature type="domain" description="Clathrin heavy chain linker core motif" evidence="8">
    <location>
        <begin position="306"/>
        <end position="329"/>
    </location>
</feature>
<dbReference type="GO" id="GO:0071439">
    <property type="term" value="C:clathrin complex"/>
    <property type="evidence" value="ECO:0007669"/>
    <property type="project" value="InterPro"/>
</dbReference>
<dbReference type="GO" id="GO:0006898">
    <property type="term" value="P:receptor-mediated endocytosis"/>
    <property type="evidence" value="ECO:0007669"/>
    <property type="project" value="TreeGrafter"/>
</dbReference>
<dbReference type="InterPro" id="IPR016024">
    <property type="entry name" value="ARM-type_fold"/>
</dbReference>
<dbReference type="GO" id="GO:0045807">
    <property type="term" value="P:positive regulation of endocytosis"/>
    <property type="evidence" value="ECO:0007669"/>
    <property type="project" value="UniProtKB-ARBA"/>
</dbReference>
<keyword evidence="3 6" id="KW-0472">Membrane</keyword>
<dbReference type="InterPro" id="IPR015348">
    <property type="entry name" value="Clathrin_H-chain_linker_core"/>
</dbReference>
<dbReference type="FunFam" id="1.25.40.10:FF:000002">
    <property type="entry name" value="Clathrin heavy chain"/>
    <property type="match status" value="1"/>
</dbReference>
<comment type="caution">
    <text evidence="9">The sequence shown here is derived from an EMBL/GenBank/DDBJ whole genome shotgun (WGS) entry which is preliminary data.</text>
</comment>
<dbReference type="Pfam" id="PF13838">
    <property type="entry name" value="Clathrin_H_link"/>
    <property type="match status" value="1"/>
</dbReference>
<dbReference type="SUPFAM" id="SSF48371">
    <property type="entry name" value="ARM repeat"/>
    <property type="match status" value="6"/>
</dbReference>
<dbReference type="PANTHER" id="PTHR10292:SF1">
    <property type="entry name" value="CLATHRIN HEAVY CHAIN"/>
    <property type="match status" value="1"/>
</dbReference>
<evidence type="ECO:0000256" key="4">
    <source>
        <dbReference type="ARBA" id="ARBA00023176"/>
    </source>
</evidence>
<evidence type="ECO:0000313" key="9">
    <source>
        <dbReference type="EMBL" id="KAK6636600.1"/>
    </source>
</evidence>
<dbReference type="SMART" id="SM00299">
    <property type="entry name" value="CLH"/>
    <property type="match status" value="7"/>
</dbReference>
<dbReference type="Pfam" id="PF00637">
    <property type="entry name" value="Clathrin"/>
    <property type="match status" value="7"/>
</dbReference>
<evidence type="ECO:0000256" key="3">
    <source>
        <dbReference type="ARBA" id="ARBA00023136"/>
    </source>
</evidence>
<dbReference type="FunFam" id="1.25.40.730:FF:000001">
    <property type="entry name" value="Clathrin heavy chain"/>
    <property type="match status" value="1"/>
</dbReference>
<dbReference type="InterPro" id="IPR011990">
    <property type="entry name" value="TPR-like_helical_dom_sf"/>
</dbReference>
<dbReference type="GO" id="GO:0005198">
    <property type="term" value="F:structural molecule activity"/>
    <property type="evidence" value="ECO:0007669"/>
    <property type="project" value="InterPro"/>
</dbReference>
<evidence type="ECO:0000256" key="5">
    <source>
        <dbReference type="ARBA" id="ARBA00023329"/>
    </source>
</evidence>
<dbReference type="PANTHER" id="PTHR10292">
    <property type="entry name" value="CLATHRIN HEAVY CHAIN RELATED"/>
    <property type="match status" value="1"/>
</dbReference>
<dbReference type="Proteomes" id="UP001372834">
    <property type="component" value="Unassembled WGS sequence"/>
</dbReference>
<feature type="repeat" description="CHCR" evidence="7">
    <location>
        <begin position="1103"/>
        <end position="1244"/>
    </location>
</feature>
<feature type="repeat" description="CHCR" evidence="7">
    <location>
        <begin position="808"/>
        <end position="947"/>
    </location>
</feature>
<feature type="repeat" description="CHCR" evidence="7">
    <location>
        <begin position="954"/>
        <end position="1099"/>
    </location>
</feature>
<dbReference type="Pfam" id="PF01394">
    <property type="entry name" value="Clathrin_propel"/>
    <property type="match status" value="4"/>
</dbReference>
<dbReference type="GO" id="GO:0006886">
    <property type="term" value="P:intracellular protein transport"/>
    <property type="evidence" value="ECO:0007669"/>
    <property type="project" value="UniProtKB-UniRule"/>
</dbReference>
<accession>A0AAN8PL50</accession>
<feature type="repeat" description="CHCR" evidence="7">
    <location>
        <begin position="1249"/>
        <end position="1395"/>
    </location>
</feature>
<dbReference type="InterPro" id="IPR016341">
    <property type="entry name" value="Clathrin_heavy_chain"/>
</dbReference>
<dbReference type="PIRSF" id="PIRSF002290">
    <property type="entry name" value="Clathrin_H_chain"/>
    <property type="match status" value="1"/>
</dbReference>
<keyword evidence="5 6" id="KW-0968">Cytoplasmic vesicle</keyword>
<protein>
    <recommendedName>
        <fullName evidence="6">Clathrin heavy chain</fullName>
    </recommendedName>
</protein>
<dbReference type="FunFam" id="1.25.40.10:FF:000095">
    <property type="entry name" value="Clathrin heavy chain"/>
    <property type="match status" value="1"/>
</dbReference>
<proteinExistence type="inferred from homology"/>
<evidence type="ECO:0000313" key="10">
    <source>
        <dbReference type="Proteomes" id="UP001372834"/>
    </source>
</evidence>
<feature type="repeat" description="CHCR" evidence="7">
    <location>
        <begin position="661"/>
        <end position="803"/>
    </location>
</feature>
<dbReference type="InterPro" id="IPR055358">
    <property type="entry name" value="CHCR"/>
</dbReference>
<dbReference type="FunFam" id="1.25.40.10:FF:000007">
    <property type="entry name" value="Clathrin heavy chain"/>
    <property type="match status" value="1"/>
</dbReference>
<dbReference type="GO" id="GO:0030132">
    <property type="term" value="C:clathrin coat of coated pit"/>
    <property type="evidence" value="ECO:0007669"/>
    <property type="project" value="InterPro"/>
</dbReference>
<evidence type="ECO:0000256" key="1">
    <source>
        <dbReference type="ARBA" id="ARBA00009535"/>
    </source>
</evidence>
<keyword evidence="4 6" id="KW-0168">Coated pit</keyword>
<sequence length="1649" mass="188804">MESDKFICVRETVGETSQVVIIDMNDVSNPIRRPISADSAIMNPASKVIALKGKAGVEAQKTLQIFNIEMKSKMKAHTMTEDVVFWKWISLNTLALVTETSVYHWSMEGDSTPQKMFDRHSSLNACQIINYRTDPKQSWLLLIGITVQGNRVAGAIQLYSVERKCSQPIEGHAAAFAQFKMEGNAEMSTLFCFAVRSVQGGKLHIIEVGQPPAGNQPFTKKAVDVFFPTEATNDFPVAMQVSPKYDVIYLITKYGYIHLYDIETATCIYMNRISSDTIFVTAPHEASGGIIGVNRKGQVLSVTVEEDNIIPYINTVLQNPDLALRMAVRNNLSGAEDLFVRKFNQLFQNGQYVDAAKVAANAPKGILRTPQTIQRFQQVPTPSGQTSPLLQYFGILLDQGQLNKYESLELCRPVLQQGRKQLLEKWLKEDKLECSEELGDLVKQADPTLALSVYLRANVPNKVIQCFAETGQFSKIVLYAQKVGYTPDYIFLLRNVMRVNPEQGVAFAQMLVQDDEPLADTNQIVDIFMEQNMVQQCTAFLLDALKNNRPSEGPLQTRLLEMNLISAPQVADAILGNQMFTHYDRAHVAQLCEKAGLLQRALEHYTDLYDIKRAVVHTHLLNSEWLVGYFGTLSVEDSLECLKAMLTNNIRQNLQTCVQVATKYHEQLTTKALIDLFESFKSYEGLFYFLGSIVNFSQDQEVHFKYIQAACKTGQIKEVERICRESNCYNPERVKNFLKEAKLTDQLPLIIVCDRFDFVHDLVLYLYRNNLQKYIEIYVQKVNPSRLPVVIGGLLDVDCSEDIIKNLILVVRGQFSTDELVEEVEKRNRLKLLLPWLESRVHEGCVEPATHNALAKIYIDSNNNPERFLKENQFYDSRVVGKYCEKRDPHLACMAYERGQCDRELINVCNENSLFKSEARYLVRRCDPELWAEVLSESNPYKRQLIDQVVQTALSETQDPEDISVTVKAFMIADLPNELIELLEKIVLDNSVFSDHRNLQNLLILTAVKADRTRVMEYINRLDNYDAPDIANIAISNQLYEEAFAIFKKFDVNTSAIQVLIDHIQNLDRAYEFAERCNEPAVWSLLAKAQLQQGMVKEAIDSFIKADDPSAYMDVVQTASKSNSWEDLVRYLQMARKKARESYIESELIYAYARTNRSSDLEEFISGPNHADIQKIGDRCFDDKMYEAAKLLYNNVSNFARLAITLVHLREFQGAVDSAKKANSTRTWKEVCFACVDSEEFRLAQMCGLHIVVHADELEDLINYYQDRGYFEELINLLEAALGLERAHMGMFSELAILYSKYKPSKMREHLELFWSRVNIPKVLRAAEQAHLWSELVFLYDKYEEYDNAVIAMMAHPTEAWREGHFKDIITKVANIELYYKAIQFYLDYKPLLLNDMLLVLAPRMDHTRAVSFFTKVNHLQLVKPYLRSVQSLNNKAINEALNQLLIDEEDYQGLRTSIDAFDNFDNIALAQKLEKHELTEFRRIAAYLYKGNNRWKQSVELCKKDRLFKDAMEYAAESKNHEVAEELLAWFLEKGCYDCFAACLFQCYDLLHPDVILELAWRNNIMDFAMPYLIQVLREYTSKVDKLEEAESQRVEETAHQENKPMMIPEPQLMLTAGPGMMGTGYAPAYPQTAYSPNPGMPYQGYGM</sequence>
<dbReference type="PROSITE" id="PS50236">
    <property type="entry name" value="CHCR"/>
    <property type="match status" value="7"/>
</dbReference>
<dbReference type="GO" id="GO:0030130">
    <property type="term" value="C:clathrin coat of trans-Golgi network vesicle"/>
    <property type="evidence" value="ECO:0007669"/>
    <property type="project" value="InterPro"/>
</dbReference>
<feature type="repeat" description="CHCR" evidence="7">
    <location>
        <begin position="1398"/>
        <end position="1541"/>
    </location>
</feature>
<dbReference type="Gene3D" id="1.25.40.730">
    <property type="match status" value="1"/>
</dbReference>
<dbReference type="InterPro" id="IPR022365">
    <property type="entry name" value="Clathrin_H-chain_propeller_rpt"/>
</dbReference>
<dbReference type="Gene3D" id="2.130.10.110">
    <property type="entry name" value="Clathrin heavy-chain terminal domain"/>
    <property type="match status" value="1"/>
</dbReference>
<feature type="repeat" description="CHCR" evidence="7">
    <location>
        <begin position="512"/>
        <end position="658"/>
    </location>
</feature>
<dbReference type="GO" id="GO:0032051">
    <property type="term" value="F:clathrin light chain binding"/>
    <property type="evidence" value="ECO:0007669"/>
    <property type="project" value="InterPro"/>
</dbReference>
<evidence type="ECO:0000256" key="6">
    <source>
        <dbReference type="PIRNR" id="PIRNR002290"/>
    </source>
</evidence>
<dbReference type="FunFam" id="2.130.10.110:FF:000004">
    <property type="entry name" value="Clathrin heavy chain"/>
    <property type="match status" value="1"/>
</dbReference>
<dbReference type="GO" id="GO:0045334">
    <property type="term" value="C:clathrin-coated endocytic vesicle"/>
    <property type="evidence" value="ECO:0007669"/>
    <property type="project" value="TreeGrafter"/>
</dbReference>
<dbReference type="GO" id="GO:0005938">
    <property type="term" value="C:cell cortex"/>
    <property type="evidence" value="ECO:0007669"/>
    <property type="project" value="TreeGrafter"/>
</dbReference>
<dbReference type="SUPFAM" id="SSF50989">
    <property type="entry name" value="Clathrin heavy-chain terminal domain"/>
    <property type="match status" value="1"/>
</dbReference>
<keyword evidence="2" id="KW-0677">Repeat</keyword>
<dbReference type="InterPro" id="IPR016025">
    <property type="entry name" value="Clathrin_H-chain_N"/>
</dbReference>
<evidence type="ECO:0000259" key="8">
    <source>
        <dbReference type="Pfam" id="PF09268"/>
    </source>
</evidence>
<comment type="similarity">
    <text evidence="1 6">Belongs to the clathrin heavy chain family.</text>
</comment>
<evidence type="ECO:0000256" key="7">
    <source>
        <dbReference type="PROSITE-ProRule" id="PRU01006"/>
    </source>
</evidence>
<gene>
    <name evidence="9" type="ORF">RUM43_010262</name>
</gene>
<evidence type="ECO:0000256" key="2">
    <source>
        <dbReference type="ARBA" id="ARBA00022737"/>
    </source>
</evidence>
<dbReference type="Gene3D" id="1.25.40.10">
    <property type="entry name" value="Tetratricopeptide repeat domain"/>
    <property type="match status" value="5"/>
</dbReference>
<name>A0AAN8PL50_POLSC</name>
<dbReference type="InterPro" id="IPR000547">
    <property type="entry name" value="Clathrin_H-chain/VPS_repeat"/>
</dbReference>
<dbReference type="Pfam" id="PF09268">
    <property type="entry name" value="Clathrin-link"/>
    <property type="match status" value="1"/>
</dbReference>